<dbReference type="CDD" id="cd16381">
    <property type="entry name" value="YitT_C_like_1"/>
    <property type="match status" value="1"/>
</dbReference>
<comment type="subcellular location">
    <subcellularLocation>
        <location evidence="1 6">Cell membrane</location>
        <topology evidence="1 6">Multi-pass membrane protein</topology>
    </subcellularLocation>
</comment>
<sequence length="191" mass="21556">MVLLEALLIFILQLIYVPILTIRTILLVKNQTKSAAGVGLLEGIIYIVSLAIVFQDLSNLYNIIAYVVGFSIGLLLGGMLERKLAIGFITYQANILNKNLDLINALRTAGFGVTVFEGEGINTVRYRLDIVAKRSRENELLEIINSYEPTAFLMSYEIRSFKGGYLTKSMKKRAISFRKQKEKMIVQKEQQ</sequence>
<keyword evidence="5 6" id="KW-0472">Membrane</keyword>
<keyword evidence="8" id="KW-1185">Reference proteome</keyword>
<protein>
    <recommendedName>
        <fullName evidence="6">UPF0316 protein E6W99_13170</fullName>
    </recommendedName>
</protein>
<dbReference type="NCBIfam" id="NF003194">
    <property type="entry name" value="PRK04164.1-5"/>
    <property type="match status" value="1"/>
</dbReference>
<dbReference type="Pfam" id="PF18955">
    <property type="entry name" value="DUF5698"/>
    <property type="match status" value="1"/>
</dbReference>
<dbReference type="PANTHER" id="PTHR40060:SF1">
    <property type="entry name" value="UPF0316 PROTEIN YEBE"/>
    <property type="match status" value="1"/>
</dbReference>
<keyword evidence="3 6" id="KW-0812">Transmembrane</keyword>
<evidence type="ECO:0000313" key="8">
    <source>
        <dbReference type="Proteomes" id="UP000310334"/>
    </source>
</evidence>
<evidence type="ECO:0000256" key="6">
    <source>
        <dbReference type="HAMAP-Rule" id="MF_01515"/>
    </source>
</evidence>
<organism evidence="7 8">
    <name type="scientific">Metabacillus sediminilitoris</name>
    <dbReference type="NCBI Taxonomy" id="2567941"/>
    <lineage>
        <taxon>Bacteria</taxon>
        <taxon>Bacillati</taxon>
        <taxon>Bacillota</taxon>
        <taxon>Bacilli</taxon>
        <taxon>Bacillales</taxon>
        <taxon>Bacillaceae</taxon>
        <taxon>Metabacillus</taxon>
    </lineage>
</organism>
<dbReference type="GO" id="GO:0005886">
    <property type="term" value="C:plasma membrane"/>
    <property type="evidence" value="ECO:0007669"/>
    <property type="project" value="UniProtKB-SubCell"/>
</dbReference>
<feature type="transmembrane region" description="Helical" evidence="6">
    <location>
        <begin position="60"/>
        <end position="80"/>
    </location>
</feature>
<dbReference type="PANTHER" id="PTHR40060">
    <property type="entry name" value="UPF0316 PROTEIN YEBE"/>
    <property type="match status" value="1"/>
</dbReference>
<dbReference type="InterPro" id="IPR022930">
    <property type="entry name" value="UPF0316"/>
</dbReference>
<accession>A0A4V3WFC1</accession>
<dbReference type="InterPro" id="IPR019264">
    <property type="entry name" value="DUF2179"/>
</dbReference>
<dbReference type="Proteomes" id="UP000310334">
    <property type="component" value="Unassembled WGS sequence"/>
</dbReference>
<dbReference type="EMBL" id="SSNT01000009">
    <property type="protein sequence ID" value="THF79299.1"/>
    <property type="molecule type" value="Genomic_DNA"/>
</dbReference>
<comment type="caution">
    <text evidence="7">The sequence shown here is derived from an EMBL/GenBank/DDBJ whole genome shotgun (WGS) entry which is preliminary data.</text>
</comment>
<evidence type="ECO:0000256" key="5">
    <source>
        <dbReference type="ARBA" id="ARBA00023136"/>
    </source>
</evidence>
<feature type="transmembrane region" description="Helical" evidence="6">
    <location>
        <begin position="6"/>
        <end position="28"/>
    </location>
</feature>
<proteinExistence type="inferred from homology"/>
<dbReference type="HAMAP" id="MF_01515">
    <property type="entry name" value="UPF0316"/>
    <property type="match status" value="1"/>
</dbReference>
<evidence type="ECO:0000256" key="2">
    <source>
        <dbReference type="ARBA" id="ARBA00022475"/>
    </source>
</evidence>
<comment type="similarity">
    <text evidence="6">Belongs to the UPF0316 family.</text>
</comment>
<dbReference type="RefSeq" id="WP_136354578.1">
    <property type="nucleotide sequence ID" value="NZ_CP046266.1"/>
</dbReference>
<keyword evidence="2 6" id="KW-1003">Cell membrane</keyword>
<evidence type="ECO:0000256" key="1">
    <source>
        <dbReference type="ARBA" id="ARBA00004651"/>
    </source>
</evidence>
<evidence type="ECO:0000256" key="4">
    <source>
        <dbReference type="ARBA" id="ARBA00022989"/>
    </source>
</evidence>
<dbReference type="AlphaFoldDB" id="A0A4V3WFC1"/>
<name>A0A4V3WFC1_9BACI</name>
<feature type="transmembrane region" description="Helical" evidence="6">
    <location>
        <begin position="35"/>
        <end position="54"/>
    </location>
</feature>
<dbReference type="InterPro" id="IPR044035">
    <property type="entry name" value="DUF5698"/>
</dbReference>
<evidence type="ECO:0000313" key="7">
    <source>
        <dbReference type="EMBL" id="THF79299.1"/>
    </source>
</evidence>
<reference evidence="7 8" key="1">
    <citation type="submission" date="2019-04" db="EMBL/GenBank/DDBJ databases">
        <title>Bacillus sediminilitoris sp. nov., isolated from a tidal flat sediment on the East China Sea.</title>
        <authorList>
            <person name="Wei Y."/>
            <person name="Mao H."/>
            <person name="Fang J."/>
        </authorList>
    </citation>
    <scope>NUCLEOTIDE SEQUENCE [LARGE SCALE GENOMIC DNA]</scope>
    <source>
        <strain evidence="7 8">DSL-17</strain>
    </source>
</reference>
<keyword evidence="4 6" id="KW-1133">Transmembrane helix</keyword>
<gene>
    <name evidence="7" type="ORF">E6W99_13170</name>
</gene>
<evidence type="ECO:0000256" key="3">
    <source>
        <dbReference type="ARBA" id="ARBA00022692"/>
    </source>
</evidence>
<dbReference type="OrthoDB" id="48231at2"/>
<dbReference type="Pfam" id="PF10035">
    <property type="entry name" value="DUF2179"/>
    <property type="match status" value="1"/>
</dbReference>